<protein>
    <submittedName>
        <fullName evidence="2">Uncharacterized protein</fullName>
    </submittedName>
</protein>
<keyword evidence="1" id="KW-0472">Membrane</keyword>
<keyword evidence="1" id="KW-0812">Transmembrane</keyword>
<accession>A0A449AV15</accession>
<gene>
    <name evidence="2" type="ORF">NCTC10194_00315</name>
</gene>
<feature type="transmembrane region" description="Helical" evidence="1">
    <location>
        <begin position="114"/>
        <end position="140"/>
    </location>
</feature>
<dbReference type="AlphaFoldDB" id="A0A449AV15"/>
<evidence type="ECO:0000313" key="2">
    <source>
        <dbReference type="EMBL" id="VEU70310.1"/>
    </source>
</evidence>
<dbReference type="KEGG" id="mgly:NCTC10194_00315"/>
<evidence type="ECO:0000313" key="3">
    <source>
        <dbReference type="Proteomes" id="UP000290815"/>
    </source>
</evidence>
<dbReference type="EMBL" id="LR215024">
    <property type="protein sequence ID" value="VEU70310.1"/>
    <property type="molecule type" value="Genomic_DNA"/>
</dbReference>
<feature type="transmembrane region" description="Helical" evidence="1">
    <location>
        <begin position="12"/>
        <end position="31"/>
    </location>
</feature>
<dbReference type="Proteomes" id="UP000290815">
    <property type="component" value="Chromosome"/>
</dbReference>
<feature type="transmembrane region" description="Helical" evidence="1">
    <location>
        <begin position="73"/>
        <end position="94"/>
    </location>
</feature>
<feature type="transmembrane region" description="Helical" evidence="1">
    <location>
        <begin position="37"/>
        <end position="61"/>
    </location>
</feature>
<sequence>MFWKKYNKYYEVLFWFFLLFFSSIFLCFWKHHKGLFFGFAIGSLVSYLFYKINVCGAIWILTTTKKAHRYIFYFLKYLFYYVFLFLIFYLSLKINQTYHNLHHELGKNIYFNPINFLTMIVGLSLNFVLPIFVHVCDYLINKIKQRKSRKEMNARKT</sequence>
<proteinExistence type="predicted"/>
<organism evidence="2 3">
    <name type="scientific">Mycoplasmopsis glycophila</name>
    <dbReference type="NCBI Taxonomy" id="171285"/>
    <lineage>
        <taxon>Bacteria</taxon>
        <taxon>Bacillati</taxon>
        <taxon>Mycoplasmatota</taxon>
        <taxon>Mycoplasmoidales</taxon>
        <taxon>Metamycoplasmataceae</taxon>
        <taxon>Mycoplasmopsis</taxon>
    </lineage>
</organism>
<reference evidence="2 3" key="1">
    <citation type="submission" date="2019-01" db="EMBL/GenBank/DDBJ databases">
        <authorList>
            <consortium name="Pathogen Informatics"/>
        </authorList>
    </citation>
    <scope>NUCLEOTIDE SEQUENCE [LARGE SCALE GENOMIC DNA]</scope>
    <source>
        <strain evidence="2 3">NCTC10194</strain>
    </source>
</reference>
<keyword evidence="1" id="KW-1133">Transmembrane helix</keyword>
<name>A0A449AV15_9BACT</name>
<evidence type="ECO:0000256" key="1">
    <source>
        <dbReference type="SAM" id="Phobius"/>
    </source>
</evidence>
<keyword evidence="3" id="KW-1185">Reference proteome</keyword>